<dbReference type="KEGG" id="crw:CROST_037560"/>
<dbReference type="STRING" id="84029.CROST_45170"/>
<accession>A0A1S8M2D3</accession>
<evidence type="ECO:0000313" key="1">
    <source>
        <dbReference type="EMBL" id="URZ13006.1"/>
    </source>
</evidence>
<dbReference type="GO" id="GO:0009847">
    <property type="term" value="P:spore germination"/>
    <property type="evidence" value="ECO:0007669"/>
    <property type="project" value="InterPro"/>
</dbReference>
<dbReference type="InterPro" id="IPR048402">
    <property type="entry name" value="YpeB_N"/>
</dbReference>
<organism evidence="1 2">
    <name type="scientific">Clostridium felsineum</name>
    <dbReference type="NCBI Taxonomy" id="36839"/>
    <lineage>
        <taxon>Bacteria</taxon>
        <taxon>Bacillati</taxon>
        <taxon>Bacillota</taxon>
        <taxon>Clostridia</taxon>
        <taxon>Eubacteriales</taxon>
        <taxon>Clostridiaceae</taxon>
        <taxon>Clostridium</taxon>
    </lineage>
</organism>
<dbReference type="AlphaFoldDB" id="A0A1S8M2D3"/>
<dbReference type="Pfam" id="PF20769">
    <property type="entry name" value="YPEB_N"/>
    <property type="match status" value="1"/>
</dbReference>
<dbReference type="Pfam" id="PF14620">
    <property type="entry name" value="YPEB_PepSY1-2"/>
    <property type="match status" value="1"/>
</dbReference>
<gene>
    <name evidence="1" type="primary">ypeB</name>
    <name evidence="1" type="ORF">CROST_037560</name>
</gene>
<reference evidence="1 2" key="1">
    <citation type="submission" date="2022-04" db="EMBL/GenBank/DDBJ databases">
        <title>Genome sequence of C. roseum typestrain.</title>
        <authorList>
            <person name="Poehlein A."/>
            <person name="Schoch T."/>
            <person name="Duerre P."/>
            <person name="Daniel R."/>
        </authorList>
    </citation>
    <scope>NUCLEOTIDE SEQUENCE [LARGE SCALE GENOMIC DNA]</scope>
    <source>
        <strain evidence="1 2">DSM 7320</strain>
    </source>
</reference>
<protein>
    <submittedName>
        <fullName evidence="1">Sporulation protein YpeB</fullName>
    </submittedName>
</protein>
<dbReference type="RefSeq" id="WP_077834475.1">
    <property type="nucleotide sequence ID" value="NZ_CP096983.1"/>
</dbReference>
<proteinExistence type="predicted"/>
<dbReference type="InterPro" id="IPR014239">
    <property type="entry name" value="YpeB_PepSY1-2"/>
</dbReference>
<keyword evidence="2" id="KW-1185">Reference proteome</keyword>
<sequence length="455" mass="50451">MKSSTKRITYTLAVAIIVVFSTTYAVLMTLEKTDYKNYLQAEYSKSMYQLIDSVENIESDLSKIPVLGSREQSTLVLGDIYRYSTVANDKLHSMPIAQQELQGTSKFISQLGDFCYVLENKAAKGEELSDSDIAQVERLRNQADGLENQLKTVQSNINLGKVSWGEIRKKVGGALASNNGANISDSFKNIQKQSAQYPALIYDGPFSDNNLEIPPKVNGMKEVSRKDAENVVRKAIGEDRIQNIEIVDSGKSNIPMYTFSVSIKGRDKNASKVRCEITKHGGKLFSLLDNKAVNKSSMDIKKATDIGTNYLNSFGYTNMKSTYFSNYGNVGVISYVYTENGISIYPDMIKLKVSLEDGSIVGVEAKKYLISHVDNRSLPTPKISKEAAQSKVGKRLNISSVNLAVVPTETNTEILTYEFVGNYKGQDFVEYIDAATGYETKILQIRNTPNGKLTM</sequence>
<dbReference type="Proteomes" id="UP000190951">
    <property type="component" value="Chromosome"/>
</dbReference>
<name>A0A1S8M2D3_9CLOT</name>
<dbReference type="NCBIfam" id="TIGR02889">
    <property type="entry name" value="spore_YpeB"/>
    <property type="match status" value="1"/>
</dbReference>
<evidence type="ECO:0000313" key="2">
    <source>
        <dbReference type="Proteomes" id="UP000190951"/>
    </source>
</evidence>
<dbReference type="EMBL" id="CP096983">
    <property type="protein sequence ID" value="URZ13006.1"/>
    <property type="molecule type" value="Genomic_DNA"/>
</dbReference>